<dbReference type="OrthoDB" id="9769600at2"/>
<accession>A0A1I7NGM7</accession>
<name>A0A1I7NGM7_9HYPH</name>
<keyword evidence="3" id="KW-1185">Reference proteome</keyword>
<evidence type="ECO:0000256" key="1">
    <source>
        <dbReference type="ARBA" id="ARBA00006046"/>
    </source>
</evidence>
<evidence type="ECO:0000313" key="2">
    <source>
        <dbReference type="EMBL" id="SFV33763.1"/>
    </source>
</evidence>
<protein>
    <submittedName>
        <fullName evidence="2">Protoporphyrinogen oxidase</fullName>
    </submittedName>
</protein>
<comment type="similarity">
    <text evidence="1">Belongs to the carotenoid/retinoid oxidoreductase family.</text>
</comment>
<dbReference type="Gene3D" id="3.50.50.60">
    <property type="entry name" value="FAD/NAD(P)-binding domain"/>
    <property type="match status" value="1"/>
</dbReference>
<dbReference type="RefSeq" id="WP_092867633.1">
    <property type="nucleotide sequence ID" value="NZ_FPCH01000002.1"/>
</dbReference>
<dbReference type="PANTHER" id="PTHR43734:SF4">
    <property type="entry name" value="AMINE OXIDASE DOMAIN-CONTAINING PROTEIN"/>
    <property type="match status" value="1"/>
</dbReference>
<evidence type="ECO:0000313" key="3">
    <source>
        <dbReference type="Proteomes" id="UP000199423"/>
    </source>
</evidence>
<reference evidence="3" key="1">
    <citation type="submission" date="2016-10" db="EMBL/GenBank/DDBJ databases">
        <authorList>
            <person name="Varghese N."/>
            <person name="Submissions S."/>
        </authorList>
    </citation>
    <scope>NUCLEOTIDE SEQUENCE [LARGE SCALE GENOMIC DNA]</scope>
    <source>
        <strain evidence="3">DSM 1565</strain>
    </source>
</reference>
<dbReference type="Proteomes" id="UP000199423">
    <property type="component" value="Unassembled WGS sequence"/>
</dbReference>
<organism evidence="2 3">
    <name type="scientific">Hyphomicrobium facile</name>
    <dbReference type="NCBI Taxonomy" id="51670"/>
    <lineage>
        <taxon>Bacteria</taxon>
        <taxon>Pseudomonadati</taxon>
        <taxon>Pseudomonadota</taxon>
        <taxon>Alphaproteobacteria</taxon>
        <taxon>Hyphomicrobiales</taxon>
        <taxon>Hyphomicrobiaceae</taxon>
        <taxon>Hyphomicrobium</taxon>
    </lineage>
</organism>
<proteinExistence type="inferred from homology"/>
<dbReference type="AlphaFoldDB" id="A0A1I7NGM7"/>
<dbReference type="SUPFAM" id="SSF51905">
    <property type="entry name" value="FAD/NAD(P)-binding domain"/>
    <property type="match status" value="1"/>
</dbReference>
<gene>
    <name evidence="2" type="ORF">SAMN04488557_2103</name>
</gene>
<dbReference type="Pfam" id="PF13450">
    <property type="entry name" value="NAD_binding_8"/>
    <property type="match status" value="1"/>
</dbReference>
<dbReference type="PANTHER" id="PTHR43734">
    <property type="entry name" value="PHYTOENE DESATURASE"/>
    <property type="match status" value="1"/>
</dbReference>
<dbReference type="STRING" id="51670.SAMN04488557_2103"/>
<sequence length="434" mass="48161">MSRKWLVAGGGISGLAAAQALQERGLDYLLLERCPAVGGLTRTTQVEDFCFDYTGHFLHLRRFPSPSQIPHAHLNDEDWETVERKSYFYAGGRLVDAPIQYHLGQLPDELRQECETSYDARPAAGDKIEGFREFIVSGFGQAVADRFLIPQNEKTMATPLGRLSIGAVKRFFPLPDEKRIRAGFANEAVETAEYNSTFWYPKRGGIDVLTRGLAQGLKSVATNEEIIGIDLERRVVTTSAGRSVEWENMLPSIPLKALCKLTRDRELTVAAERLSHSSTISFNFGVRGKLPGALKDAHWVYVPDRDVPFYRFGCYSNISAAMCSNGYNAVYVEVGVPGEDIDRTDIASKLQTDVIAALEKLGWVKSEDIVCTVAHVIRCAYVHHTPERDQLVRDILSRLNAAGIHPIGRYGLWDYVGMEDSISSALTTVEALTG</sequence>
<dbReference type="InterPro" id="IPR036188">
    <property type="entry name" value="FAD/NAD-bd_sf"/>
</dbReference>
<dbReference type="EMBL" id="FPCH01000002">
    <property type="protein sequence ID" value="SFV33763.1"/>
    <property type="molecule type" value="Genomic_DNA"/>
</dbReference>